<accession>W8CZK5</accession>
<name>W8CZK5_9CAUD</name>
<keyword evidence="2" id="KW-1185">Reference proteome</keyword>
<dbReference type="GeneID" id="18500914"/>
<proteinExistence type="predicted"/>
<evidence type="ECO:0000313" key="2">
    <source>
        <dbReference type="Proteomes" id="UP000204235"/>
    </source>
</evidence>
<protein>
    <submittedName>
        <fullName evidence="1">Uncharacterized protein</fullName>
    </submittedName>
</protein>
<dbReference type="OrthoDB" id="5452at10239"/>
<sequence>MSMRIRSDVELLGETKAVIIEHGSEQIVYNLGYYSKIRAGDINDTFRDINNYWEWREKMGDDETREVFALFKEAAESLNNTINQTYRFREVRDVVKKLMALHPVDLMCHWVKTHSDIRFPDTLATTLNDGHRVEQTYLEPEYHDLTALSVVLKVMLPIWGEYLGMRNSITDTFPEKRALGLVEQTVLAESNAYQRLEEFVSATLEHKGIISGTSTLLQGIGTLDMPDWMFSQCVVDRLTQIRLSHKDDDQEKTGNVIANLFNYIDTRVKAVEERQGFRVRDKEIDRGGKNEEDNTSTAENHTLRANVSEVTEAIFDFYTEDDRANALAIKPDIDLEMVRHQINMNMARKSFNPKEFQMRLAGLITKPVVTPRSYGYINRDGTVKLMSIAQVVCHEWGFSTIAELIGASEARRRDPSLGDNKFGRVQTKDYQNSALEKLLPYRRTVKLNKQGNRTTSKNPAVIAIEAIMAACSDHCWSPQVVDAIHDESEMIRVEDSCYIVPMNFRQVLADFYIKLNS</sequence>
<organism evidence="1 2">
    <name type="scientific">Erwinia phage PhiEaH1</name>
    <dbReference type="NCBI Taxonomy" id="1401669"/>
    <lineage>
        <taxon>Viruses</taxon>
        <taxon>Duplodnaviria</taxon>
        <taxon>Heunggongvirae</taxon>
        <taxon>Uroviricota</taxon>
        <taxon>Caudoviricetes</taxon>
        <taxon>Chimalliviridae</taxon>
        <taxon>Iapetusvirus</taxon>
        <taxon>Iapetusvirus EaH1</taxon>
    </lineage>
</organism>
<dbReference type="RefSeq" id="YP_009010067.1">
    <property type="nucleotide sequence ID" value="NC_023610.1"/>
</dbReference>
<dbReference type="EMBL" id="KF623294">
    <property type="protein sequence ID" value="AGX01736.1"/>
    <property type="molecule type" value="Genomic_DNA"/>
</dbReference>
<dbReference type="KEGG" id="vg:18500914"/>
<reference evidence="1 2" key="1">
    <citation type="journal article" date="2014" name="FEMS Microbiol. Lett.">
        <title>The genome of the Erwinia amylovora phage PhiEaH1 reveals greater diversity and broadens the applicability of phages for the treatment of fire blight.</title>
        <authorList>
            <person name="Meczker K."/>
            <person name="Domotor D."/>
            <person name="Vass J."/>
            <person name="Rakhely G."/>
            <person name="Schneider G."/>
            <person name="Kovacs T."/>
        </authorList>
    </citation>
    <scope>NUCLEOTIDE SEQUENCE [LARGE SCALE GENOMIC DNA]</scope>
</reference>
<evidence type="ECO:0000313" key="1">
    <source>
        <dbReference type="EMBL" id="AGX01736.1"/>
    </source>
</evidence>
<dbReference type="Proteomes" id="UP000204235">
    <property type="component" value="Segment"/>
</dbReference>